<protein>
    <submittedName>
        <fullName evidence="7">D-methionine transport system substrate-binding protein</fullName>
    </submittedName>
</protein>
<dbReference type="EMBL" id="JADOTZ010000001">
    <property type="protein sequence ID" value="MBG6084985.1"/>
    <property type="molecule type" value="Genomic_DNA"/>
</dbReference>
<proteinExistence type="inferred from homology"/>
<keyword evidence="6" id="KW-0449">Lipoprotein</keyword>
<sequence>MTTSISRSSSPLAAAASRRNFLRGAVGLGALASLGAVSGCGLTGGASAAEKTITIIVTESAPYQEPIKIAQGLLEEQGWELKPTYVTDIVQPNIAVANGEFDANFFQHGAYLQQFSQDNNLDLEASFYVYSSPAGLWSNSYASVDELPDGARVALPVDPSNNGRGLKLLAQAGVIEIDESKSVIQLSQQDITANPKNLEFVEVDQQSLATTFEDVDAGFMFVRLAAEIGLTPETALAFEATEDALPFICLVAGQPGFAETEKGQALQAALQSPEVEAWFDDYIGGVLETPWDRDIDADFAEWS</sequence>
<comment type="similarity">
    <text evidence="2">Belongs to the NlpA lipoprotein family.</text>
</comment>
<evidence type="ECO:0000256" key="3">
    <source>
        <dbReference type="ARBA" id="ARBA00022729"/>
    </source>
</evidence>
<dbReference type="PROSITE" id="PS51318">
    <property type="entry name" value="TAT"/>
    <property type="match status" value="1"/>
</dbReference>
<dbReference type="SUPFAM" id="SSF53850">
    <property type="entry name" value="Periplasmic binding protein-like II"/>
    <property type="match status" value="1"/>
</dbReference>
<dbReference type="Gene3D" id="3.40.190.10">
    <property type="entry name" value="Periplasmic binding protein-like II"/>
    <property type="match status" value="2"/>
</dbReference>
<evidence type="ECO:0000256" key="1">
    <source>
        <dbReference type="ARBA" id="ARBA00004635"/>
    </source>
</evidence>
<comment type="subcellular location">
    <subcellularLocation>
        <location evidence="1">Membrane</location>
        <topology evidence="1">Lipid-anchor</topology>
    </subcellularLocation>
</comment>
<evidence type="ECO:0000256" key="2">
    <source>
        <dbReference type="ARBA" id="ARBA00008973"/>
    </source>
</evidence>
<dbReference type="RefSeq" id="WP_196836221.1">
    <property type="nucleotide sequence ID" value="NZ_JADOTZ010000001.1"/>
</dbReference>
<keyword evidence="8" id="KW-1185">Reference proteome</keyword>
<dbReference type="Pfam" id="PF03180">
    <property type="entry name" value="Lipoprotein_9"/>
    <property type="match status" value="1"/>
</dbReference>
<name>A0A931D793_9MICC</name>
<keyword evidence="3" id="KW-0732">Signal</keyword>
<dbReference type="GO" id="GO:0016020">
    <property type="term" value="C:membrane"/>
    <property type="evidence" value="ECO:0007669"/>
    <property type="project" value="UniProtKB-SubCell"/>
</dbReference>
<gene>
    <name evidence="7" type="ORF">IW252_001752</name>
</gene>
<comment type="caution">
    <text evidence="7">The sequence shown here is derived from an EMBL/GenBank/DDBJ whole genome shotgun (WGS) entry which is preliminary data.</text>
</comment>
<evidence type="ECO:0000313" key="7">
    <source>
        <dbReference type="EMBL" id="MBG6084985.1"/>
    </source>
</evidence>
<dbReference type="InterPro" id="IPR004872">
    <property type="entry name" value="Lipoprotein_NlpA"/>
</dbReference>
<organism evidence="7 8">
    <name type="scientific">Zhihengliuella flava</name>
    <dbReference type="NCBI Taxonomy" id="1285193"/>
    <lineage>
        <taxon>Bacteria</taxon>
        <taxon>Bacillati</taxon>
        <taxon>Actinomycetota</taxon>
        <taxon>Actinomycetes</taxon>
        <taxon>Micrococcales</taxon>
        <taxon>Micrococcaceae</taxon>
        <taxon>Zhihengliuella</taxon>
    </lineage>
</organism>
<dbReference type="InterPro" id="IPR006311">
    <property type="entry name" value="TAT_signal"/>
</dbReference>
<evidence type="ECO:0000256" key="5">
    <source>
        <dbReference type="ARBA" id="ARBA00023139"/>
    </source>
</evidence>
<dbReference type="Proteomes" id="UP000625033">
    <property type="component" value="Unassembled WGS sequence"/>
</dbReference>
<reference evidence="7" key="1">
    <citation type="submission" date="2020-11" db="EMBL/GenBank/DDBJ databases">
        <title>Sequencing the genomes of 1000 actinobacteria strains.</title>
        <authorList>
            <person name="Klenk H.-P."/>
        </authorList>
    </citation>
    <scope>NUCLEOTIDE SEQUENCE</scope>
    <source>
        <strain evidence="7">DSM 26152</strain>
    </source>
</reference>
<keyword evidence="4" id="KW-0472">Membrane</keyword>
<accession>A0A931D793</accession>
<dbReference type="AlphaFoldDB" id="A0A931D793"/>
<evidence type="ECO:0000313" key="8">
    <source>
        <dbReference type="Proteomes" id="UP000625033"/>
    </source>
</evidence>
<evidence type="ECO:0000256" key="4">
    <source>
        <dbReference type="ARBA" id="ARBA00023136"/>
    </source>
</evidence>
<evidence type="ECO:0000256" key="6">
    <source>
        <dbReference type="ARBA" id="ARBA00023288"/>
    </source>
</evidence>
<dbReference type="PANTHER" id="PTHR30429:SF0">
    <property type="entry name" value="METHIONINE-BINDING LIPOPROTEIN METQ"/>
    <property type="match status" value="1"/>
</dbReference>
<keyword evidence="5" id="KW-0564">Palmitate</keyword>
<dbReference type="PANTHER" id="PTHR30429">
    <property type="entry name" value="D-METHIONINE-BINDING LIPOPROTEIN METQ"/>
    <property type="match status" value="1"/>
</dbReference>